<keyword evidence="1" id="KW-0805">Transcription regulation</keyword>
<dbReference type="SMART" id="SM00895">
    <property type="entry name" value="FCD"/>
    <property type="match status" value="1"/>
</dbReference>
<accession>A0A1H4V6X1</accession>
<evidence type="ECO:0000313" key="5">
    <source>
        <dbReference type="Proteomes" id="UP000183561"/>
    </source>
</evidence>
<name>A0A1H4V6X1_9NOCA</name>
<dbReference type="CDD" id="cd07377">
    <property type="entry name" value="WHTH_GntR"/>
    <property type="match status" value="1"/>
</dbReference>
<keyword evidence="5" id="KW-1185">Reference proteome</keyword>
<dbReference type="InterPro" id="IPR036390">
    <property type="entry name" value="WH_DNA-bd_sf"/>
</dbReference>
<dbReference type="RefSeq" id="WP_072943730.1">
    <property type="nucleotide sequence ID" value="NZ_CP070609.1"/>
</dbReference>
<evidence type="ECO:0000313" key="4">
    <source>
        <dbReference type="EMBL" id="SEC76666.1"/>
    </source>
</evidence>
<reference evidence="5" key="1">
    <citation type="submission" date="2016-10" db="EMBL/GenBank/DDBJ databases">
        <authorList>
            <person name="Varghese N."/>
            <person name="Submissions S."/>
        </authorList>
    </citation>
    <scope>NUCLEOTIDE SEQUENCE [LARGE SCALE GENOMIC DNA]</scope>
    <source>
        <strain evidence="5">DSM 44498</strain>
    </source>
</reference>
<dbReference type="Pfam" id="PF00392">
    <property type="entry name" value="GntR"/>
    <property type="match status" value="1"/>
</dbReference>
<dbReference type="Gene3D" id="1.10.10.10">
    <property type="entry name" value="Winged helix-like DNA-binding domain superfamily/Winged helix DNA-binding domain"/>
    <property type="match status" value="1"/>
</dbReference>
<dbReference type="InterPro" id="IPR036388">
    <property type="entry name" value="WH-like_DNA-bd_sf"/>
</dbReference>
<dbReference type="Pfam" id="PF07729">
    <property type="entry name" value="FCD"/>
    <property type="match status" value="1"/>
</dbReference>
<protein>
    <submittedName>
        <fullName evidence="4">DNA-binding transcriptional regulator, GntR family</fullName>
    </submittedName>
</protein>
<evidence type="ECO:0000256" key="2">
    <source>
        <dbReference type="ARBA" id="ARBA00023125"/>
    </source>
</evidence>
<dbReference type="InterPro" id="IPR000524">
    <property type="entry name" value="Tscrpt_reg_HTH_GntR"/>
</dbReference>
<dbReference type="AlphaFoldDB" id="A0A1H4V6X1"/>
<sequence>MTNTPAKPTRVQEVYDRIRGDLLSGELAPGSKLKMNDFTEQYGVSLSVVREAVIRLAGEGLVEATPQRGFAVTTLTIDDLQDLTRTRVLIETLALAESIKHGDLAWEASVIATHHALAHTPMMTSEGHVDPAFTTVHRDFHRTLLVGCGSSRLAAIATGLRDCAELYQHWSQEFARDATRDIAAEHKTIAELTVARDETGATQALREHIERTTAALVRYAEQLDGRDDQRALA</sequence>
<dbReference type="PANTHER" id="PTHR43537:SF20">
    <property type="entry name" value="HTH-TYPE TRANSCRIPTIONAL REPRESSOR GLAR"/>
    <property type="match status" value="1"/>
</dbReference>
<dbReference type="Proteomes" id="UP000183561">
    <property type="component" value="Unassembled WGS sequence"/>
</dbReference>
<dbReference type="PROSITE" id="PS50949">
    <property type="entry name" value="HTH_GNTR"/>
    <property type="match status" value="1"/>
</dbReference>
<dbReference type="Gene3D" id="1.20.120.530">
    <property type="entry name" value="GntR ligand-binding domain-like"/>
    <property type="match status" value="1"/>
</dbReference>
<dbReference type="GO" id="GO:0003677">
    <property type="term" value="F:DNA binding"/>
    <property type="evidence" value="ECO:0007669"/>
    <property type="project" value="UniProtKB-KW"/>
</dbReference>
<dbReference type="SMART" id="SM00345">
    <property type="entry name" value="HTH_GNTR"/>
    <property type="match status" value="1"/>
</dbReference>
<dbReference type="InterPro" id="IPR008920">
    <property type="entry name" value="TF_FadR/GntR_C"/>
</dbReference>
<evidence type="ECO:0000256" key="1">
    <source>
        <dbReference type="ARBA" id="ARBA00023015"/>
    </source>
</evidence>
<organism evidence="4 5">
    <name type="scientific">Rhodococcus koreensis</name>
    <dbReference type="NCBI Taxonomy" id="99653"/>
    <lineage>
        <taxon>Bacteria</taxon>
        <taxon>Bacillati</taxon>
        <taxon>Actinomycetota</taxon>
        <taxon>Actinomycetes</taxon>
        <taxon>Mycobacteriales</taxon>
        <taxon>Nocardiaceae</taxon>
        <taxon>Rhodococcus</taxon>
    </lineage>
</organism>
<dbReference type="SUPFAM" id="SSF46785">
    <property type="entry name" value="Winged helix' DNA-binding domain"/>
    <property type="match status" value="1"/>
</dbReference>
<dbReference type="GO" id="GO:0003700">
    <property type="term" value="F:DNA-binding transcription factor activity"/>
    <property type="evidence" value="ECO:0007669"/>
    <property type="project" value="InterPro"/>
</dbReference>
<gene>
    <name evidence="4" type="ORF">SAMN04490239_5372</name>
</gene>
<evidence type="ECO:0000256" key="3">
    <source>
        <dbReference type="ARBA" id="ARBA00023163"/>
    </source>
</evidence>
<keyword evidence="3" id="KW-0804">Transcription</keyword>
<proteinExistence type="predicted"/>
<keyword evidence="2 4" id="KW-0238">DNA-binding</keyword>
<dbReference type="PANTHER" id="PTHR43537">
    <property type="entry name" value="TRANSCRIPTIONAL REGULATOR, GNTR FAMILY"/>
    <property type="match status" value="1"/>
</dbReference>
<dbReference type="OrthoDB" id="8680240at2"/>
<dbReference type="EMBL" id="FNSV01000005">
    <property type="protein sequence ID" value="SEC76666.1"/>
    <property type="molecule type" value="Genomic_DNA"/>
</dbReference>
<dbReference type="InterPro" id="IPR011711">
    <property type="entry name" value="GntR_C"/>
</dbReference>
<dbReference type="SUPFAM" id="SSF48008">
    <property type="entry name" value="GntR ligand-binding domain-like"/>
    <property type="match status" value="1"/>
</dbReference>